<gene>
    <name evidence="2" type="primary">TMEM171</name>
</gene>
<accession>A0AC55CM16</accession>
<keyword evidence="2" id="KW-0812">Transmembrane</keyword>
<evidence type="ECO:0000313" key="1">
    <source>
        <dbReference type="Proteomes" id="UP000694863"/>
    </source>
</evidence>
<proteinExistence type="predicted"/>
<evidence type="ECO:0000313" key="2">
    <source>
        <dbReference type="RefSeq" id="XP_045141245.1"/>
    </source>
</evidence>
<protein>
    <submittedName>
        <fullName evidence="2">Transmembrane protein 171 isoform X1</fullName>
    </submittedName>
</protein>
<keyword evidence="1" id="KW-1185">Reference proteome</keyword>
<reference evidence="2" key="1">
    <citation type="submission" date="2025-08" db="UniProtKB">
        <authorList>
            <consortium name="RefSeq"/>
        </authorList>
    </citation>
    <scope>IDENTIFICATION</scope>
</reference>
<name>A0AC55CM16_ECHTE</name>
<dbReference type="RefSeq" id="XP_045141245.1">
    <property type="nucleotide sequence ID" value="XM_045285310.1"/>
</dbReference>
<dbReference type="Proteomes" id="UP000694863">
    <property type="component" value="Unplaced"/>
</dbReference>
<keyword evidence="2" id="KW-0472">Membrane</keyword>
<sequence length="374" mass="39846">MLRAAVVNCGTSINQTQSCGSSLACHCFSARRKLPKSSRRQEDTDPRPPGGAGPPPTMSPMAQADRWDRHVSKLIFILFVAGAVLMCVGVLMSVFGFQACYYEAHTKCSLLLKVAGPSCVVMGLGAVILARSRARLQLLEGRRRGSQQDPDAAFLCGESRQFAQCLIFGVLFLTSGLLISVLGIWVPGCDASWTQEPLNETDTAASEPQICGFLTLQILGPLIVLVGLCFFVAAHIKKRNSTDGSQDAAASEEGQAPSTEPVHVTVGDSVIIFPPPPPPYFPESSASGATRSPQANRLHQHESPPSYYSIFNFRRTPAPEGLVAASARERESVYTISGTCSALEGSTAPHLPPDSPPPVYEEKGVTAVTSPPPP</sequence>
<organism evidence="1 2">
    <name type="scientific">Echinops telfairi</name>
    <name type="common">Lesser hedgehog tenrec</name>
    <dbReference type="NCBI Taxonomy" id="9371"/>
    <lineage>
        <taxon>Eukaryota</taxon>
        <taxon>Metazoa</taxon>
        <taxon>Chordata</taxon>
        <taxon>Craniata</taxon>
        <taxon>Vertebrata</taxon>
        <taxon>Euteleostomi</taxon>
        <taxon>Mammalia</taxon>
        <taxon>Eutheria</taxon>
        <taxon>Afrotheria</taxon>
        <taxon>Tenrecidae</taxon>
        <taxon>Tenrecinae</taxon>
        <taxon>Echinops</taxon>
    </lineage>
</organism>